<reference evidence="12 13" key="1">
    <citation type="journal article" date="2014" name="PLoS ONE">
        <title>De novo Genome Assembly of the Fungal Plant Pathogen Pyrenophora semeniperda.</title>
        <authorList>
            <person name="Soliai M.M."/>
            <person name="Meyer S.E."/>
            <person name="Udall J.A."/>
            <person name="Elzinga D.E."/>
            <person name="Hermansen R.A."/>
            <person name="Bodily P.M."/>
            <person name="Hart A.A."/>
            <person name="Coleman C.E."/>
        </authorList>
    </citation>
    <scope>NUCLEOTIDE SEQUENCE [LARGE SCALE GENOMIC DNA]</scope>
    <source>
        <strain evidence="12 13">CCB06</strain>
        <tissue evidence="12">Mycelium</tissue>
    </source>
</reference>
<organism evidence="12 13">
    <name type="scientific">Pyrenophora seminiperda CCB06</name>
    <dbReference type="NCBI Taxonomy" id="1302712"/>
    <lineage>
        <taxon>Eukaryota</taxon>
        <taxon>Fungi</taxon>
        <taxon>Dikarya</taxon>
        <taxon>Ascomycota</taxon>
        <taxon>Pezizomycotina</taxon>
        <taxon>Dothideomycetes</taxon>
        <taxon>Pleosporomycetidae</taxon>
        <taxon>Pleosporales</taxon>
        <taxon>Pleosporineae</taxon>
        <taxon>Pleosporaceae</taxon>
        <taxon>Pyrenophora</taxon>
    </lineage>
</organism>
<dbReference type="PIRSF" id="PIRSF000454">
    <property type="entry name" value="FAS_yeast_alpha"/>
    <property type="match status" value="1"/>
</dbReference>
<dbReference type="InterPro" id="IPR016035">
    <property type="entry name" value="Acyl_Trfase/lysoPLipase"/>
</dbReference>
<feature type="modified residue" description="O-(pantetheine 4'-phosphoryl)serine" evidence="8">
    <location>
        <position position="181"/>
    </location>
</feature>
<dbReference type="InterPro" id="IPR036291">
    <property type="entry name" value="NAD(P)-bd_dom_sf"/>
</dbReference>
<dbReference type="InterPro" id="IPR018201">
    <property type="entry name" value="Ketoacyl_synth_AS"/>
</dbReference>
<dbReference type="InterPro" id="IPR050830">
    <property type="entry name" value="Fungal_FAS"/>
</dbReference>
<comment type="similarity">
    <text evidence="1 6">Belongs to the thiolase-like superfamily. Fungal fatty acid synthetase subunit alpha family.</text>
</comment>
<dbReference type="Proteomes" id="UP000265663">
    <property type="component" value="Unassembled WGS sequence"/>
</dbReference>
<dbReference type="InterPro" id="IPR014030">
    <property type="entry name" value="Ketoacyl_synth_N"/>
</dbReference>
<evidence type="ECO:0000256" key="6">
    <source>
        <dbReference type="PIRNR" id="PIRNR000454"/>
    </source>
</evidence>
<dbReference type="PANTHER" id="PTHR10982:SF21">
    <property type="entry name" value="FATTY ACID SYNTHASE SUBUNIT BETA"/>
    <property type="match status" value="1"/>
</dbReference>
<dbReference type="Pfam" id="PF18325">
    <property type="entry name" value="Fas_alpha_ACP"/>
    <property type="match status" value="1"/>
</dbReference>
<dbReference type="OrthoDB" id="4251012at2759"/>
<evidence type="ECO:0000256" key="9">
    <source>
        <dbReference type="SAM" id="Coils"/>
    </source>
</evidence>
<dbReference type="InterPro" id="IPR014031">
    <property type="entry name" value="Ketoacyl_synth_C"/>
</dbReference>
<dbReference type="FunFam" id="3.40.50.720:FF:000168">
    <property type="entry name" value="Fatty acid synthase subunit alpha"/>
    <property type="match status" value="1"/>
</dbReference>
<dbReference type="GO" id="GO:0004312">
    <property type="term" value="F:fatty acid synthase activity"/>
    <property type="evidence" value="ECO:0007669"/>
    <property type="project" value="InterPro"/>
</dbReference>
<feature type="region of interest" description="Disordered" evidence="10">
    <location>
        <begin position="1217"/>
        <end position="1237"/>
    </location>
</feature>
<dbReference type="CDD" id="cd08950">
    <property type="entry name" value="KR_fFAS_SDR_c_like"/>
    <property type="match status" value="1"/>
</dbReference>
<evidence type="ECO:0000256" key="3">
    <source>
        <dbReference type="ARBA" id="ARBA00022450"/>
    </source>
</evidence>
<dbReference type="Pfam" id="PF00109">
    <property type="entry name" value="ketoacyl-synt"/>
    <property type="match status" value="1"/>
</dbReference>
<dbReference type="Gene3D" id="3.30.70.2490">
    <property type="match status" value="1"/>
</dbReference>
<feature type="domain" description="Ketosynthase family 3 (KS3)" evidence="11">
    <location>
        <begin position="985"/>
        <end position="1527"/>
    </location>
</feature>
<dbReference type="Gene3D" id="3.40.50.720">
    <property type="entry name" value="NAD(P)-binding Rossmann-like Domain"/>
    <property type="match status" value="2"/>
</dbReference>
<dbReference type="Gene3D" id="3.90.25.70">
    <property type="match status" value="1"/>
</dbReference>
<keyword evidence="3 6" id="KW-0596">Phosphopantetheine</keyword>
<keyword evidence="5 6" id="KW-0808">Transferase</keyword>
<dbReference type="SUPFAM" id="SSF52151">
    <property type="entry name" value="FabD/lysophospholipase-like"/>
    <property type="match status" value="1"/>
</dbReference>
<proteinExistence type="inferred from homology"/>
<dbReference type="Gene3D" id="6.10.250.1930">
    <property type="match status" value="1"/>
</dbReference>
<dbReference type="GO" id="GO:0004316">
    <property type="term" value="F:3-oxoacyl-[acyl-carrier-protein] reductase (NADPH) activity"/>
    <property type="evidence" value="ECO:0007669"/>
    <property type="project" value="InterPro"/>
</dbReference>
<evidence type="ECO:0000256" key="4">
    <source>
        <dbReference type="ARBA" id="ARBA00022553"/>
    </source>
</evidence>
<dbReference type="InterPro" id="IPR041550">
    <property type="entry name" value="FASI_helical"/>
</dbReference>
<protein>
    <recommendedName>
        <fullName evidence="2">beta-ketoacyl-[acyl-carrier-protein] synthase I</fullName>
        <ecNumber evidence="2">2.3.1.41</ecNumber>
    </recommendedName>
</protein>
<dbReference type="PANTHER" id="PTHR10982">
    <property type="entry name" value="MALONYL COA-ACYL CARRIER PROTEIN TRANSACYLASE"/>
    <property type="match status" value="1"/>
</dbReference>
<evidence type="ECO:0000256" key="5">
    <source>
        <dbReference type="ARBA" id="ARBA00022679"/>
    </source>
</evidence>
<dbReference type="GO" id="GO:0008897">
    <property type="term" value="F:holo-[acyl-carrier-protein] synthase activity"/>
    <property type="evidence" value="ECO:0007669"/>
    <property type="project" value="InterPro"/>
</dbReference>
<keyword evidence="13" id="KW-1185">Reference proteome</keyword>
<evidence type="ECO:0000256" key="8">
    <source>
        <dbReference type="PIRSR" id="PIRSR000454-4"/>
    </source>
</evidence>
<dbReference type="InterPro" id="IPR040899">
    <property type="entry name" value="Fas_alpha_ACP"/>
</dbReference>
<keyword evidence="4" id="KW-0597">Phosphoprotein</keyword>
<dbReference type="GO" id="GO:0044550">
    <property type="term" value="P:secondary metabolite biosynthetic process"/>
    <property type="evidence" value="ECO:0007669"/>
    <property type="project" value="UniProtKB-ARBA"/>
</dbReference>
<dbReference type="EC" id="2.3.1.41" evidence="2"/>
<dbReference type="CDD" id="cd00828">
    <property type="entry name" value="elong_cond_enzymes"/>
    <property type="match status" value="1"/>
</dbReference>
<evidence type="ECO:0000256" key="1">
    <source>
        <dbReference type="ARBA" id="ARBA00007485"/>
    </source>
</evidence>
<evidence type="ECO:0000313" key="12">
    <source>
        <dbReference type="EMBL" id="RMZ69321.1"/>
    </source>
</evidence>
<dbReference type="Pfam" id="PF18314">
    <property type="entry name" value="FAS_I_H"/>
    <property type="match status" value="1"/>
</dbReference>
<evidence type="ECO:0000256" key="2">
    <source>
        <dbReference type="ARBA" id="ARBA00013191"/>
    </source>
</evidence>
<dbReference type="SUPFAM" id="SSF53901">
    <property type="entry name" value="Thiolase-like"/>
    <property type="match status" value="2"/>
</dbReference>
<dbReference type="GO" id="GO:0004315">
    <property type="term" value="F:3-oxoacyl-[acyl-carrier-protein] synthase activity"/>
    <property type="evidence" value="ECO:0007669"/>
    <property type="project" value="UniProtKB-EC"/>
</dbReference>
<dbReference type="GO" id="GO:0005835">
    <property type="term" value="C:fatty acid synthase complex"/>
    <property type="evidence" value="ECO:0007669"/>
    <property type="project" value="InterPro"/>
</dbReference>
<dbReference type="PROSITE" id="PS00606">
    <property type="entry name" value="KS3_1"/>
    <property type="match status" value="1"/>
</dbReference>
<evidence type="ECO:0000259" key="11">
    <source>
        <dbReference type="PROSITE" id="PS52004"/>
    </source>
</evidence>
<evidence type="ECO:0000256" key="7">
    <source>
        <dbReference type="PIRSR" id="PIRSR000454-1"/>
    </source>
</evidence>
<sequence>MSILNMTNTPKSDDEIARTVLIELLAYQFCFPVQWIETQDLILGSQGTERLIEIGPTTTLANMAKRTVDLKYAHRDMAQNTQRQFLNFQQNIDAISYNQHVATPDVVPEQPPSIATPVVEHKDTTITASAPQVLHVPIEPLQDSPVTPVEIVSTVVAAALKKPMDDLEMNKSIKALAGGRSTLQNEIIGDLATEFDAIPDGAEDLPLDRLCASVQSNFGGKLGKKSSSMVERLVSQKMPSAFQTSTIRKHLNERWGLGPGRQDSVLLWTVTSQPGFRLKDEGEAKVFLDGVVHLYAKKHGLSLPDTNSLSVTVSVSETKVSSETVALLENKQKSAWLEQLRLYSNLLGLDMHASEATIDALQKRVSDLENELDAWADEHGEFYASGIQPMFAPLKARTYDSWWNWVMQDLLTFVALAATPEASEAQLEQLQDRIVSRANDRLISTLSYLVSATSKESLARLLSALLVQCQGLLGLPSTVRRLGPALAPFTKIEDDGKIVVSEKPRLSDPLADDQLLRLGRKGVASWKFDEELSSVLHDVLQNTNATGLSFAGTSVLVTGAGEGSIGCQIVAQLLTAGAIVVVTSSSYSPKTTRFYQKLYAENCGKGSKLILVPFNQASVRDVDAIVDYIYSKDGLAMDLDFVVPFAAISENGRTISNIDGRSELAHRVMLTNTLRLLGNVKQQKMNRGTVTRPAQVILPLSPNHGSFGSDGLYAESKLGLEALFEKFHSEDWADYLLVCGAIIGWTRGTSLMSDNDMVAEGIEKLGVRTYSQTEMAFNIVCLLSEQVKSLCIDSPLVADLSGGMGEIVDLQKATADIRASIAEQSDERRALALEASFESSDANAGTNQGSLSNIQFAFPELPGWNSDILPLNKQLKGMVDLDRVVVVVGYSEIGPCGNSRTRWNMELNGPFLSTECCIELAWTMGLIKSHHGVVDGQPFSGWVEKETGKPIADHEIPLKFGSFIREHSGIRFAEAKRGAQAWKGREVLHEIEVSKDHDPIEVSKDVAAQLKQAHGESVHVTFDDATGQTMVVLRKGAKIGVPKMVDGSHTVAGQIPTGWDARTYGVPEDVVEQVDPVTLYALVATAESFQSAGILDPFELYNDLHVSEVASCVGSGFGGITSMREIFQERYRDMDPANDALAECFINSSSAWINMLLLSAAGPNRTPVGACATSVESLDTACDLIQTGKAKFCVVGGCDDLLKETSTEFANMKATIDPGQDALNGRDPTEMSRPTTTTRKGFVESEGAGIQLVTTATVALDMGLPIHCIVALSSTAMDKAGRSLPAPGRGILGAARQSTTKFDSPLMNLSYRRRALQARMQQVEDMRDLQLSYLDEEVAQLMEDSTTEFSVLNYRLQRVTDIESDATRDQKEALDMYGNHFWTHDQRIAPIRGGLGVWGLSIDDIDLVSFHGTSTVANEKNEAAVVSEQFKHLGRTTGNIVPVICQKALTGHPKAAAGAWMLNGCIQAMHDKKIPGNRNADNIDSELQKYEYLVFPNKTLERSEDVKAFLLNSFGFGQKGAMAVGVNPKYLFATLKQEDYEVYANKRRLREKKAVRRFHEAMHCNTVFRPKKNAPYAQEDETAVLLDPEVRFGA</sequence>
<keyword evidence="9" id="KW-0175">Coiled coil</keyword>
<dbReference type="FunFam" id="3.90.25.70:FF:000001">
    <property type="entry name" value="Fatty acid synthase subunit alpha"/>
    <property type="match status" value="1"/>
</dbReference>
<feature type="coiled-coil region" evidence="9">
    <location>
        <begin position="351"/>
        <end position="378"/>
    </location>
</feature>
<dbReference type="GO" id="GO:0042759">
    <property type="term" value="P:long-chain fatty acid biosynthetic process"/>
    <property type="evidence" value="ECO:0007669"/>
    <property type="project" value="UniProtKB-UniRule"/>
</dbReference>
<name>A0A3M7M487_9PLEO</name>
<dbReference type="InterPro" id="IPR047224">
    <property type="entry name" value="FAS_alpha_su_C"/>
</dbReference>
<gene>
    <name evidence="12" type="ORF">GMOD_00006091</name>
</gene>
<dbReference type="InterPro" id="IPR026025">
    <property type="entry name" value="FAS_alpha_yeast"/>
</dbReference>
<feature type="active site" description="For beta-ketoacyl synthase activity" evidence="7">
    <location>
        <position position="1171"/>
    </location>
</feature>
<evidence type="ECO:0000313" key="13">
    <source>
        <dbReference type="Proteomes" id="UP000265663"/>
    </source>
</evidence>
<dbReference type="EMBL" id="KE747818">
    <property type="protein sequence ID" value="RMZ69321.1"/>
    <property type="molecule type" value="Genomic_DNA"/>
</dbReference>
<dbReference type="Gene3D" id="6.10.140.1410">
    <property type="match status" value="1"/>
</dbReference>
<dbReference type="Pfam" id="PF02801">
    <property type="entry name" value="Ketoacyl-synt_C"/>
    <property type="match status" value="1"/>
</dbReference>
<dbReference type="PROSITE" id="PS52004">
    <property type="entry name" value="KS3_2"/>
    <property type="match status" value="1"/>
</dbReference>
<evidence type="ECO:0000256" key="10">
    <source>
        <dbReference type="SAM" id="MobiDB-lite"/>
    </source>
</evidence>
<dbReference type="InterPro" id="IPR020841">
    <property type="entry name" value="PKS_Beta-ketoAc_synthase_dom"/>
</dbReference>
<accession>A0A3M7M487</accession>
<dbReference type="InterPro" id="IPR016039">
    <property type="entry name" value="Thiolase-like"/>
</dbReference>
<dbReference type="SUPFAM" id="SSF51735">
    <property type="entry name" value="NAD(P)-binding Rossmann-fold domains"/>
    <property type="match status" value="1"/>
</dbReference>
<dbReference type="Gene3D" id="3.40.47.10">
    <property type="match status" value="1"/>
</dbReference>